<dbReference type="InterPro" id="IPR027558">
    <property type="entry name" value="Pre_pil_HX9DG_C"/>
</dbReference>
<evidence type="ECO:0000256" key="1">
    <source>
        <dbReference type="SAM" id="MobiDB-lite"/>
    </source>
</evidence>
<feature type="region of interest" description="Disordered" evidence="1">
    <location>
        <begin position="287"/>
        <end position="314"/>
    </location>
</feature>
<dbReference type="SUPFAM" id="SSF54523">
    <property type="entry name" value="Pili subunits"/>
    <property type="match status" value="1"/>
</dbReference>
<keyword evidence="2" id="KW-0472">Membrane</keyword>
<dbReference type="PROSITE" id="PS00409">
    <property type="entry name" value="PROKAR_NTER_METHYL"/>
    <property type="match status" value="1"/>
</dbReference>
<sequence>MKSRHVSPSQHRSLRPNTQPHRSGFTLVELLVVIAIIGILVGLLLPAVQAAREAARRMSCSNNMKQIGLALHNYHDTHRVFPYSTSGDGSVTAESAAPAANGVLNHRGWMLLLPFIELQNLQDQIDMNLPTGGYDRGGVGFAGPKPGEAGNANDVVVSTSVEAFLCPSDPNPTHYPTDSASYSISAGTTSLLGAYTNYDFSMRRLSSTAEKWSRDTGFTSKRLFGHDESSRFRDITDGTSNTVAVAETLRAVVDGSVPTWGYAKWAGQGVDLGWSRGINDNECCNWDSPPNSRTPRASQLGEWGTAGSTHPGGAQAVFADGSVHFMTETTDQVVLNNITAISDGNVVGEF</sequence>
<accession>A0A517M585</accession>
<evidence type="ECO:0000259" key="3">
    <source>
        <dbReference type="Pfam" id="PF07596"/>
    </source>
</evidence>
<gene>
    <name evidence="4" type="primary">xcpT_20</name>
    <name evidence="4" type="ORF">EC9_42390</name>
</gene>
<keyword evidence="2" id="KW-1133">Transmembrane helix</keyword>
<protein>
    <submittedName>
        <fullName evidence="4">Type II secretion system protein G</fullName>
    </submittedName>
</protein>
<evidence type="ECO:0000313" key="4">
    <source>
        <dbReference type="EMBL" id="QDS90036.1"/>
    </source>
</evidence>
<dbReference type="InterPro" id="IPR012902">
    <property type="entry name" value="N_methyl_site"/>
</dbReference>
<dbReference type="Pfam" id="PF07596">
    <property type="entry name" value="SBP_bac_10"/>
    <property type="match status" value="1"/>
</dbReference>
<keyword evidence="5" id="KW-1185">Reference proteome</keyword>
<dbReference type="Pfam" id="PF07963">
    <property type="entry name" value="N_methyl"/>
    <property type="match status" value="1"/>
</dbReference>
<organism evidence="4 5">
    <name type="scientific">Rosistilla ulvae</name>
    <dbReference type="NCBI Taxonomy" id="1930277"/>
    <lineage>
        <taxon>Bacteria</taxon>
        <taxon>Pseudomonadati</taxon>
        <taxon>Planctomycetota</taxon>
        <taxon>Planctomycetia</taxon>
        <taxon>Pirellulales</taxon>
        <taxon>Pirellulaceae</taxon>
        <taxon>Rosistilla</taxon>
    </lineage>
</organism>
<dbReference type="EMBL" id="CP036261">
    <property type="protein sequence ID" value="QDS90036.1"/>
    <property type="molecule type" value="Genomic_DNA"/>
</dbReference>
<feature type="transmembrane region" description="Helical" evidence="2">
    <location>
        <begin position="24"/>
        <end position="48"/>
    </location>
</feature>
<evidence type="ECO:0000256" key="2">
    <source>
        <dbReference type="SAM" id="Phobius"/>
    </source>
</evidence>
<dbReference type="NCBIfam" id="TIGR02532">
    <property type="entry name" value="IV_pilin_GFxxxE"/>
    <property type="match status" value="1"/>
</dbReference>
<proteinExistence type="predicted"/>
<dbReference type="Proteomes" id="UP000319557">
    <property type="component" value="Chromosome"/>
</dbReference>
<dbReference type="PANTHER" id="PTHR30093">
    <property type="entry name" value="GENERAL SECRETION PATHWAY PROTEIN G"/>
    <property type="match status" value="1"/>
</dbReference>
<dbReference type="RefSeq" id="WP_145347937.1">
    <property type="nucleotide sequence ID" value="NZ_CP036261.1"/>
</dbReference>
<dbReference type="InterPro" id="IPR045584">
    <property type="entry name" value="Pilin-like"/>
</dbReference>
<dbReference type="AlphaFoldDB" id="A0A517M585"/>
<feature type="compositionally biased region" description="Polar residues" evidence="1">
    <location>
        <begin position="288"/>
        <end position="297"/>
    </location>
</feature>
<dbReference type="PANTHER" id="PTHR30093:SF2">
    <property type="entry name" value="TYPE II SECRETION SYSTEM PROTEIN H"/>
    <property type="match status" value="1"/>
</dbReference>
<reference evidence="4 5" key="1">
    <citation type="submission" date="2019-02" db="EMBL/GenBank/DDBJ databases">
        <title>Deep-cultivation of Planctomycetes and their phenomic and genomic characterization uncovers novel biology.</title>
        <authorList>
            <person name="Wiegand S."/>
            <person name="Jogler M."/>
            <person name="Boedeker C."/>
            <person name="Pinto D."/>
            <person name="Vollmers J."/>
            <person name="Rivas-Marin E."/>
            <person name="Kohn T."/>
            <person name="Peeters S.H."/>
            <person name="Heuer A."/>
            <person name="Rast P."/>
            <person name="Oberbeckmann S."/>
            <person name="Bunk B."/>
            <person name="Jeske O."/>
            <person name="Meyerdierks A."/>
            <person name="Storesund J.E."/>
            <person name="Kallscheuer N."/>
            <person name="Luecker S."/>
            <person name="Lage O.M."/>
            <person name="Pohl T."/>
            <person name="Merkel B.J."/>
            <person name="Hornburger P."/>
            <person name="Mueller R.-W."/>
            <person name="Bruemmer F."/>
            <person name="Labrenz M."/>
            <person name="Spormann A.M."/>
            <person name="Op den Camp H."/>
            <person name="Overmann J."/>
            <person name="Amann R."/>
            <person name="Jetten M.S.M."/>
            <person name="Mascher T."/>
            <person name="Medema M.H."/>
            <person name="Devos D.P."/>
            <person name="Kaster A.-K."/>
            <person name="Ovreas L."/>
            <person name="Rohde M."/>
            <person name="Galperin M.Y."/>
            <person name="Jogler C."/>
        </authorList>
    </citation>
    <scope>NUCLEOTIDE SEQUENCE [LARGE SCALE GENOMIC DNA]</scope>
    <source>
        <strain evidence="4 5">EC9</strain>
    </source>
</reference>
<dbReference type="InterPro" id="IPR011453">
    <property type="entry name" value="DUF1559"/>
</dbReference>
<dbReference type="KEGG" id="ruv:EC9_42390"/>
<dbReference type="NCBIfam" id="TIGR04294">
    <property type="entry name" value="pre_pil_HX9DG"/>
    <property type="match status" value="1"/>
</dbReference>
<name>A0A517M585_9BACT</name>
<feature type="domain" description="DUF1559" evidence="3">
    <location>
        <begin position="49"/>
        <end position="332"/>
    </location>
</feature>
<dbReference type="OrthoDB" id="241095at2"/>
<keyword evidence="2" id="KW-0812">Transmembrane</keyword>
<evidence type="ECO:0000313" key="5">
    <source>
        <dbReference type="Proteomes" id="UP000319557"/>
    </source>
</evidence>
<dbReference type="Gene3D" id="3.30.700.10">
    <property type="entry name" value="Glycoprotein, Type 4 Pilin"/>
    <property type="match status" value="1"/>
</dbReference>